<feature type="transmembrane region" description="Helical" evidence="1">
    <location>
        <begin position="37"/>
        <end position="61"/>
    </location>
</feature>
<keyword evidence="1" id="KW-0472">Membrane</keyword>
<comment type="caution">
    <text evidence="2">The sequence shown here is derived from an EMBL/GenBank/DDBJ whole genome shotgun (WGS) entry which is preliminary data.</text>
</comment>
<feature type="transmembrane region" description="Helical" evidence="1">
    <location>
        <begin position="188"/>
        <end position="208"/>
    </location>
</feature>
<dbReference type="Pfam" id="PF14808">
    <property type="entry name" value="TMEM164"/>
    <property type="match status" value="1"/>
</dbReference>
<evidence type="ECO:0000256" key="1">
    <source>
        <dbReference type="SAM" id="Phobius"/>
    </source>
</evidence>
<reference evidence="2 3" key="1">
    <citation type="journal article" date="2017" name="Genome Announc.">
        <title>Draft Genome Sequence of Romboutsia weinsteinii sp. nov. Strain CCRI-19649(T) Isolated from Surface Water.</title>
        <authorList>
            <person name="Maheux A.F."/>
            <person name="Boudreau D.K."/>
            <person name="Berube E."/>
            <person name="Boissinot M."/>
            <person name="Cantin P."/>
            <person name="Raymond F."/>
            <person name="Corbeil J."/>
            <person name="Omar R.F."/>
            <person name="Bergeron M.G."/>
        </authorList>
    </citation>
    <scope>NUCLEOTIDE SEQUENCE [LARGE SCALE GENOMIC DNA]</scope>
    <source>
        <strain evidence="2 3">CCRI-19649</strain>
    </source>
</reference>
<dbReference type="AlphaFoldDB" id="A0A371J7S1"/>
<proteinExistence type="predicted"/>
<sequence length="224" mass="26482">MVHTFLFSKAHLIVLLILALFLYFCPRLTKNLLPYSYMIEKILCLLIFLEIFFEQASIMYLGDYNTLTSLPISISRFSAYMCIAILFFKQYQLFNVFFSWGLVSAIGELIFFEELPYVFPSTEHIFYIASKFFLIYAVVYMCEVRKFKVNKYAIKDNLLMCTLYFSFIFLLDSLTTANYTYSFSSNNIASIFIFVGITTIMYIPSLIFNKDDYDKFNFSFKKKR</sequence>
<protein>
    <recommendedName>
        <fullName evidence="4">YwaF family protein</fullName>
    </recommendedName>
</protein>
<dbReference type="OrthoDB" id="1755099at2"/>
<gene>
    <name evidence="2" type="ORF">CHL78_004625</name>
</gene>
<evidence type="ECO:0000313" key="2">
    <source>
        <dbReference type="EMBL" id="RDY28822.1"/>
    </source>
</evidence>
<dbReference type="Proteomes" id="UP000215694">
    <property type="component" value="Unassembled WGS sequence"/>
</dbReference>
<feature type="transmembrane region" description="Helical" evidence="1">
    <location>
        <begin position="6"/>
        <end position="25"/>
    </location>
</feature>
<evidence type="ECO:0008006" key="4">
    <source>
        <dbReference type="Google" id="ProtNLM"/>
    </source>
</evidence>
<accession>A0A371J7S1</accession>
<keyword evidence="1" id="KW-0812">Transmembrane</keyword>
<evidence type="ECO:0000313" key="3">
    <source>
        <dbReference type="Proteomes" id="UP000215694"/>
    </source>
</evidence>
<feature type="transmembrane region" description="Helical" evidence="1">
    <location>
        <begin position="163"/>
        <end position="182"/>
    </location>
</feature>
<keyword evidence="3" id="KW-1185">Reference proteome</keyword>
<feature type="transmembrane region" description="Helical" evidence="1">
    <location>
        <begin position="67"/>
        <end position="88"/>
    </location>
</feature>
<organism evidence="2 3">
    <name type="scientific">Romboutsia weinsteinii</name>
    <dbReference type="NCBI Taxonomy" id="2020949"/>
    <lineage>
        <taxon>Bacteria</taxon>
        <taxon>Bacillati</taxon>
        <taxon>Bacillota</taxon>
        <taxon>Clostridia</taxon>
        <taxon>Peptostreptococcales</taxon>
        <taxon>Peptostreptococcaceae</taxon>
        <taxon>Romboutsia</taxon>
    </lineage>
</organism>
<keyword evidence="1" id="KW-1133">Transmembrane helix</keyword>
<feature type="transmembrane region" description="Helical" evidence="1">
    <location>
        <begin position="93"/>
        <end position="112"/>
    </location>
</feature>
<feature type="transmembrane region" description="Helical" evidence="1">
    <location>
        <begin position="124"/>
        <end position="142"/>
    </location>
</feature>
<dbReference type="EMBL" id="NOJY02000005">
    <property type="protein sequence ID" value="RDY28822.1"/>
    <property type="molecule type" value="Genomic_DNA"/>
</dbReference>
<name>A0A371J7S1_9FIRM</name>